<keyword evidence="1" id="KW-0812">Transmembrane</keyword>
<accession>A0A8X6SXE2</accession>
<protein>
    <submittedName>
        <fullName evidence="2">Uncharacterized protein</fullName>
    </submittedName>
</protein>
<proteinExistence type="predicted"/>
<comment type="caution">
    <text evidence="2">The sequence shown here is derived from an EMBL/GenBank/DDBJ whole genome shotgun (WGS) entry which is preliminary data.</text>
</comment>
<keyword evidence="1" id="KW-0472">Membrane</keyword>
<dbReference type="EMBL" id="BMAU01021359">
    <property type="protein sequence ID" value="GFY21887.1"/>
    <property type="molecule type" value="Genomic_DNA"/>
</dbReference>
<evidence type="ECO:0000313" key="3">
    <source>
        <dbReference type="Proteomes" id="UP000887159"/>
    </source>
</evidence>
<gene>
    <name evidence="2" type="ORF">TNCV_3295311</name>
</gene>
<name>A0A8X6SXE2_TRICX</name>
<organism evidence="2 3">
    <name type="scientific">Trichonephila clavipes</name>
    <name type="common">Golden silk orbweaver</name>
    <name type="synonym">Nephila clavipes</name>
    <dbReference type="NCBI Taxonomy" id="2585209"/>
    <lineage>
        <taxon>Eukaryota</taxon>
        <taxon>Metazoa</taxon>
        <taxon>Ecdysozoa</taxon>
        <taxon>Arthropoda</taxon>
        <taxon>Chelicerata</taxon>
        <taxon>Arachnida</taxon>
        <taxon>Araneae</taxon>
        <taxon>Araneomorphae</taxon>
        <taxon>Entelegynae</taxon>
        <taxon>Araneoidea</taxon>
        <taxon>Nephilidae</taxon>
        <taxon>Trichonephila</taxon>
    </lineage>
</organism>
<evidence type="ECO:0000313" key="2">
    <source>
        <dbReference type="EMBL" id="GFY21887.1"/>
    </source>
</evidence>
<reference evidence="2" key="1">
    <citation type="submission" date="2020-08" db="EMBL/GenBank/DDBJ databases">
        <title>Multicomponent nature underlies the extraordinary mechanical properties of spider dragline silk.</title>
        <authorList>
            <person name="Kono N."/>
            <person name="Nakamura H."/>
            <person name="Mori M."/>
            <person name="Yoshida Y."/>
            <person name="Ohtoshi R."/>
            <person name="Malay A.D."/>
            <person name="Moran D.A.P."/>
            <person name="Tomita M."/>
            <person name="Numata K."/>
            <person name="Arakawa K."/>
        </authorList>
    </citation>
    <scope>NUCLEOTIDE SEQUENCE</scope>
</reference>
<sequence>MSVGRLAISSRNRFIRREERVEVSSVARALKRAVGVRKSRWGWGLSTWPWASLFIVGILVFDVSESVVLMGWTKPHCSSFDRVRLTRYIGASKTAGGKGTRCSGGPCVTSECERVRESYCQIRANRDANESAGRVQISAGPTNEK</sequence>
<evidence type="ECO:0000256" key="1">
    <source>
        <dbReference type="SAM" id="Phobius"/>
    </source>
</evidence>
<keyword evidence="1" id="KW-1133">Transmembrane helix</keyword>
<dbReference type="Proteomes" id="UP000887159">
    <property type="component" value="Unassembled WGS sequence"/>
</dbReference>
<keyword evidence="3" id="KW-1185">Reference proteome</keyword>
<dbReference type="AlphaFoldDB" id="A0A8X6SXE2"/>
<feature type="transmembrane region" description="Helical" evidence="1">
    <location>
        <begin position="50"/>
        <end position="72"/>
    </location>
</feature>